<evidence type="ECO:0000313" key="1">
    <source>
        <dbReference type="EMBL" id="NMG26806.1"/>
    </source>
</evidence>
<organism evidence="1 2">
    <name type="scientific">Aromatoleum anaerobium</name>
    <dbReference type="NCBI Taxonomy" id="182180"/>
    <lineage>
        <taxon>Bacteria</taxon>
        <taxon>Pseudomonadati</taxon>
        <taxon>Pseudomonadota</taxon>
        <taxon>Betaproteobacteria</taxon>
        <taxon>Rhodocyclales</taxon>
        <taxon>Rhodocyclaceae</taxon>
        <taxon>Aromatoleum</taxon>
    </lineage>
</organism>
<evidence type="ECO:0000313" key="2">
    <source>
        <dbReference type="Proteomes" id="UP000615989"/>
    </source>
</evidence>
<keyword evidence="2" id="KW-1185">Reference proteome</keyword>
<reference evidence="1" key="1">
    <citation type="submission" date="2019-12" db="EMBL/GenBank/DDBJ databases">
        <title>Comparative genomics gives insights into the taxonomy of the Azoarcus-Aromatoleum group and reveals separate origins of nif in the plant-associated Azoarcus and non-plant-associated Aromatoleum sub-groups.</title>
        <authorList>
            <person name="Lafos M."/>
            <person name="Maluk M."/>
            <person name="Batista M."/>
            <person name="Junghare M."/>
            <person name="Carmona M."/>
            <person name="Faoro H."/>
            <person name="Cruz L.M."/>
            <person name="Battistoni F."/>
            <person name="De Souza E."/>
            <person name="Pedrosa F."/>
            <person name="Chen W.-M."/>
            <person name="Poole P.S."/>
            <person name="Dixon R.A."/>
            <person name="James E.K."/>
        </authorList>
    </citation>
    <scope>NUCLEOTIDE SEQUENCE</scope>
    <source>
        <strain evidence="1">LuFRes1</strain>
    </source>
</reference>
<evidence type="ECO:0008006" key="3">
    <source>
        <dbReference type="Google" id="ProtNLM"/>
    </source>
</evidence>
<gene>
    <name evidence="1" type="ORF">GO606_19300</name>
</gene>
<dbReference type="EMBL" id="WTVG01000094">
    <property type="protein sequence ID" value="NMG26806.1"/>
    <property type="molecule type" value="Genomic_DNA"/>
</dbReference>
<protein>
    <recommendedName>
        <fullName evidence="3">Transposase</fullName>
    </recommendedName>
</protein>
<comment type="caution">
    <text evidence="1">The sequence shown here is derived from an EMBL/GenBank/DDBJ whole genome shotgun (WGS) entry which is preliminary data.</text>
</comment>
<dbReference type="Proteomes" id="UP000615989">
    <property type="component" value="Unassembled WGS sequence"/>
</dbReference>
<accession>A0ABX1PTQ8</accession>
<sequence>MADRAPPRPTRDDFCVGNRVSFDNRHLQTRIGTILRINQRTASVDCDEQSWRVPFGLLRHIVDL</sequence>
<name>A0ABX1PTQ8_9RHOO</name>
<proteinExistence type="predicted"/>